<dbReference type="InterPro" id="IPR045257">
    <property type="entry name" value="E2/Pdx1"/>
</dbReference>
<evidence type="ECO:0000256" key="1">
    <source>
        <dbReference type="ARBA" id="ARBA00007317"/>
    </source>
</evidence>
<dbReference type="PROSITE" id="PS50968">
    <property type="entry name" value="BIOTINYL_LIPOYL"/>
    <property type="match status" value="1"/>
</dbReference>
<evidence type="ECO:0000313" key="12">
    <source>
        <dbReference type="Proteomes" id="UP000008005"/>
    </source>
</evidence>
<dbReference type="InterPro" id="IPR006257">
    <property type="entry name" value="LAT1"/>
</dbReference>
<dbReference type="PANTHER" id="PTHR23151">
    <property type="entry name" value="DIHYDROLIPOAMIDE ACETYL/SUCCINYL-TRANSFERASE-RELATED"/>
    <property type="match status" value="1"/>
</dbReference>
<dbReference type="KEGG" id="ram:MCE_04445"/>
<feature type="domain" description="Peripheral subunit-binding (PSBD)" evidence="10">
    <location>
        <begin position="132"/>
        <end position="169"/>
    </location>
</feature>
<protein>
    <recommendedName>
        <fullName evidence="8">Acetyltransferase component of pyruvate dehydrogenase complex</fullName>
        <ecNumber evidence="8">2.3.1.12</ecNumber>
    </recommendedName>
</protein>
<evidence type="ECO:0000256" key="3">
    <source>
        <dbReference type="ARBA" id="ARBA00022679"/>
    </source>
</evidence>
<dbReference type="FunFam" id="2.40.50.100:FF:000010">
    <property type="entry name" value="Acetyltransferase component of pyruvate dehydrogenase complex"/>
    <property type="match status" value="1"/>
</dbReference>
<dbReference type="InterPro" id="IPR011053">
    <property type="entry name" value="Single_hybrid_motif"/>
</dbReference>
<gene>
    <name evidence="11" type="ordered locus">MCE_04445</name>
</gene>
<dbReference type="Pfam" id="PF02817">
    <property type="entry name" value="E3_binding"/>
    <property type="match status" value="1"/>
</dbReference>
<dbReference type="AlphaFoldDB" id="H8K5J4"/>
<dbReference type="InterPro" id="IPR023213">
    <property type="entry name" value="CAT-like_dom_sf"/>
</dbReference>
<dbReference type="FunFam" id="3.30.559.10:FF:000003">
    <property type="entry name" value="Acetyltransferase component of pyruvate dehydrogenase complex"/>
    <property type="match status" value="1"/>
</dbReference>
<dbReference type="InterPro" id="IPR001078">
    <property type="entry name" value="2-oxoacid_DH_actylTfrase"/>
</dbReference>
<reference evidence="12" key="1">
    <citation type="submission" date="2012-02" db="EMBL/GenBank/DDBJ databases">
        <title>Complete genome sequence of Candidatus Rickettsia amblyommii strain GAT-30V.</title>
        <authorList>
            <person name="Johnson S.L."/>
            <person name="Munk A.C."/>
            <person name="Han S."/>
            <person name="Bruce D.C."/>
            <person name="Dasch G.A."/>
        </authorList>
    </citation>
    <scope>NUCLEOTIDE SEQUENCE [LARGE SCALE GENOMIC DNA]</scope>
    <source>
        <strain evidence="12">GAT-30V</strain>
    </source>
</reference>
<accession>H8K5J4</accession>
<comment type="cofactor">
    <cofactor evidence="8">
        <name>(R)-lipoate</name>
        <dbReference type="ChEBI" id="CHEBI:83088"/>
    </cofactor>
    <text evidence="8">Binds 1 lipoyl cofactor covalently.</text>
</comment>
<evidence type="ECO:0000256" key="4">
    <source>
        <dbReference type="ARBA" id="ARBA00022823"/>
    </source>
</evidence>
<sequence>MPIKILMPALSPTMTEGNLARWLKKEGDKVNPGEVIAEIETDKATMEVEAVDEGILAKIVIPQNSQNVPVNSLIAVLSEEGEEKTDIDAFIAKNNSVSPSPKTDANLPKPHENIANVEEQVTVIKHDASKILASPLAKRLAKMGNIRVESVKGSGPHGRIVKQDILSYTPSTAHNKIVSRNPEEDRLVPNNNIRKTIAKRLLESKQTVPHFYLSIECNVDKLLDIREDINKSFSEDKSTRISVNDFIILAVAKALQEVPNANASWGEDAIRYYNNVDISVAVAIENGLVTPIVKNANQKNILELSREMKALIKKAKDNKLTPEEFQGGGFTISNLGMYGIKNFNAIINPPQSCIMGVGASAKRAIVKNDQITIATIMDITLSADHRVVDGAVGAEFLAAFKKFIESPALMLI</sequence>
<dbReference type="SUPFAM" id="SSF52777">
    <property type="entry name" value="CoA-dependent acyltransferases"/>
    <property type="match status" value="1"/>
</dbReference>
<dbReference type="Gene3D" id="2.40.50.100">
    <property type="match status" value="1"/>
</dbReference>
<evidence type="ECO:0000313" key="11">
    <source>
        <dbReference type="EMBL" id="AFC69788.1"/>
    </source>
</evidence>
<dbReference type="HOGENOM" id="CLU_016733_10_2_5"/>
<dbReference type="InterPro" id="IPR003016">
    <property type="entry name" value="2-oxoA_DH_lipoyl-BS"/>
</dbReference>
<dbReference type="EC" id="2.3.1.12" evidence="8"/>
<keyword evidence="5 8" id="KW-0012">Acyltransferase</keyword>
<dbReference type="SUPFAM" id="SSF47005">
    <property type="entry name" value="Peripheral subunit-binding domain of 2-oxo acid dehydrogenase complex"/>
    <property type="match status" value="1"/>
</dbReference>
<evidence type="ECO:0000256" key="5">
    <source>
        <dbReference type="ARBA" id="ARBA00023315"/>
    </source>
</evidence>
<evidence type="ECO:0000256" key="8">
    <source>
        <dbReference type="RuleBase" id="RU361137"/>
    </source>
</evidence>
<keyword evidence="3 8" id="KW-0808">Transferase</keyword>
<dbReference type="Gene3D" id="4.10.320.10">
    <property type="entry name" value="E3-binding domain"/>
    <property type="match status" value="1"/>
</dbReference>
<comment type="subunit">
    <text evidence="2">Forms a 24-polypeptide structural core with octahedral symmetry.</text>
</comment>
<comment type="function">
    <text evidence="6">The pyruvate dehydrogenase complex catalyzes the overall conversion of pyruvate to acetyl-CoA and CO(2). It contains multiple copies of three enzymatic components: pyruvate dehydrogenase (E1), dihydrolipoamide acetyltransferase (E2) and lipoamide dehydrogenase (E3).</text>
</comment>
<dbReference type="PROSITE" id="PS51826">
    <property type="entry name" value="PSBD"/>
    <property type="match status" value="1"/>
</dbReference>
<dbReference type="Pfam" id="PF00198">
    <property type="entry name" value="2-oxoacid_dh"/>
    <property type="match status" value="1"/>
</dbReference>
<dbReference type="InterPro" id="IPR000089">
    <property type="entry name" value="Biotin_lipoyl"/>
</dbReference>
<dbReference type="PANTHER" id="PTHR23151:SF90">
    <property type="entry name" value="DIHYDROLIPOYLLYSINE-RESIDUE ACETYLTRANSFERASE COMPONENT OF PYRUVATE DEHYDROGENASE COMPLEX, MITOCHONDRIAL-RELATED"/>
    <property type="match status" value="1"/>
</dbReference>
<dbReference type="Pfam" id="PF00364">
    <property type="entry name" value="Biotin_lipoyl"/>
    <property type="match status" value="1"/>
</dbReference>
<dbReference type="EMBL" id="CP003334">
    <property type="protein sequence ID" value="AFC69788.1"/>
    <property type="molecule type" value="Genomic_DNA"/>
</dbReference>
<evidence type="ECO:0000256" key="6">
    <source>
        <dbReference type="ARBA" id="ARBA00025211"/>
    </source>
</evidence>
<dbReference type="GO" id="GO:0045254">
    <property type="term" value="C:pyruvate dehydrogenase complex"/>
    <property type="evidence" value="ECO:0007669"/>
    <property type="project" value="UniProtKB-UniRule"/>
</dbReference>
<dbReference type="Proteomes" id="UP000008005">
    <property type="component" value="Chromosome"/>
</dbReference>
<dbReference type="GO" id="GO:0004742">
    <property type="term" value="F:dihydrolipoyllysine-residue acetyltransferase activity"/>
    <property type="evidence" value="ECO:0007669"/>
    <property type="project" value="UniProtKB-UniRule"/>
</dbReference>
<dbReference type="SUPFAM" id="SSF51230">
    <property type="entry name" value="Single hybrid motif"/>
    <property type="match status" value="1"/>
</dbReference>
<organism evidence="11 12">
    <name type="scientific">Rickettsia amblyommatis (strain GAT-30V)</name>
    <name type="common">Rickettsia amblyommii</name>
    <dbReference type="NCBI Taxonomy" id="1105111"/>
    <lineage>
        <taxon>Bacteria</taxon>
        <taxon>Pseudomonadati</taxon>
        <taxon>Pseudomonadota</taxon>
        <taxon>Alphaproteobacteria</taxon>
        <taxon>Rickettsiales</taxon>
        <taxon>Rickettsiaceae</taxon>
        <taxon>Rickettsieae</taxon>
        <taxon>Rickettsia</taxon>
        <taxon>spotted fever group</taxon>
    </lineage>
</organism>
<comment type="similarity">
    <text evidence="1 8">Belongs to the 2-oxoacid dehydrogenase family.</text>
</comment>
<dbReference type="InterPro" id="IPR004167">
    <property type="entry name" value="PSBD"/>
</dbReference>
<evidence type="ECO:0000259" key="9">
    <source>
        <dbReference type="PROSITE" id="PS50968"/>
    </source>
</evidence>
<dbReference type="InterPro" id="IPR036625">
    <property type="entry name" value="E3-bd_dom_sf"/>
</dbReference>
<evidence type="ECO:0000256" key="7">
    <source>
        <dbReference type="ARBA" id="ARBA00048370"/>
    </source>
</evidence>
<dbReference type="STRING" id="1105111.MCE_04445"/>
<proteinExistence type="inferred from homology"/>
<name>H8K5J4_RICAG</name>
<comment type="catalytic activity">
    <reaction evidence="7 8">
        <text>N(6)-[(R)-dihydrolipoyl]-L-lysyl-[protein] + acetyl-CoA = N(6)-[(R)-S(8)-acetyldihydrolipoyl]-L-lysyl-[protein] + CoA</text>
        <dbReference type="Rhea" id="RHEA:17017"/>
        <dbReference type="Rhea" id="RHEA-COMP:10475"/>
        <dbReference type="Rhea" id="RHEA-COMP:10478"/>
        <dbReference type="ChEBI" id="CHEBI:57287"/>
        <dbReference type="ChEBI" id="CHEBI:57288"/>
        <dbReference type="ChEBI" id="CHEBI:83100"/>
        <dbReference type="ChEBI" id="CHEBI:83111"/>
        <dbReference type="EC" id="2.3.1.12"/>
    </reaction>
</comment>
<dbReference type="CDD" id="cd06849">
    <property type="entry name" value="lipoyl_domain"/>
    <property type="match status" value="1"/>
</dbReference>
<evidence type="ECO:0000259" key="10">
    <source>
        <dbReference type="PROSITE" id="PS51826"/>
    </source>
</evidence>
<evidence type="ECO:0000256" key="2">
    <source>
        <dbReference type="ARBA" id="ARBA00011484"/>
    </source>
</evidence>
<dbReference type="GO" id="GO:0006086">
    <property type="term" value="P:pyruvate decarboxylation to acetyl-CoA"/>
    <property type="evidence" value="ECO:0007669"/>
    <property type="project" value="InterPro"/>
</dbReference>
<keyword evidence="4 8" id="KW-0450">Lipoyl</keyword>
<feature type="domain" description="Lipoyl-binding" evidence="9">
    <location>
        <begin position="2"/>
        <end position="78"/>
    </location>
</feature>
<dbReference type="RefSeq" id="WP_014392305.1">
    <property type="nucleotide sequence ID" value="NC_017028.1"/>
</dbReference>
<dbReference type="PROSITE" id="PS00189">
    <property type="entry name" value="LIPOYL"/>
    <property type="match status" value="1"/>
</dbReference>
<reference evidence="11 12" key="2">
    <citation type="journal article" date="2016" name="Int. J. Syst. Evol. Microbiol.">
        <title>Rickettsia amblyommatis sp. nov., a spotted fever group Rickettsia associated with multiple species of Amblyomma ticks in North, Central and South America.</title>
        <authorList>
            <person name="Karpathy S.E."/>
            <person name="Slater K.S."/>
            <person name="Goldsmith C.S."/>
            <person name="Nicholson W.L."/>
            <person name="Paddock C.D."/>
        </authorList>
    </citation>
    <scope>NUCLEOTIDE SEQUENCE [LARGE SCALE GENOMIC DNA]</scope>
    <source>
        <strain evidence="11 12">GAT-30V</strain>
    </source>
</reference>
<dbReference type="Gene3D" id="3.30.559.10">
    <property type="entry name" value="Chloramphenicol acetyltransferase-like domain"/>
    <property type="match status" value="1"/>
</dbReference>
<dbReference type="NCBIfam" id="TIGR01349">
    <property type="entry name" value="PDHac_trf_mito"/>
    <property type="match status" value="1"/>
</dbReference>